<dbReference type="Proteomes" id="UP001197875">
    <property type="component" value="Unassembled WGS sequence"/>
</dbReference>
<evidence type="ECO:0000313" key="1">
    <source>
        <dbReference type="EMBL" id="MCC2190917.1"/>
    </source>
</evidence>
<dbReference type="RefSeq" id="WP_227615947.1">
    <property type="nucleotide sequence ID" value="NZ_JAJEPR010000032.1"/>
</dbReference>
<comment type="caution">
    <text evidence="1">The sequence shown here is derived from an EMBL/GenBank/DDBJ whole genome shotgun (WGS) entry which is preliminary data.</text>
</comment>
<dbReference type="AlphaFoldDB" id="A0AAE3J7J9"/>
<sequence length="85" mass="9930">MIFKEDYQSDFSFLLLVTVRGCVQQWEKAPSWFAGETVEVLNLLTKLRERVCTLDRQETGYANDVVQEISVLTARMKKYCYGQKN</sequence>
<gene>
    <name evidence="1" type="ORF">LKD71_14095</name>
</gene>
<accession>A0AAE3J7J9</accession>
<reference evidence="1 2" key="1">
    <citation type="submission" date="2021-10" db="EMBL/GenBank/DDBJ databases">
        <title>Anaerobic single-cell dispensing facilitates the cultivation of human gut bacteria.</title>
        <authorList>
            <person name="Afrizal A."/>
        </authorList>
    </citation>
    <scope>NUCLEOTIDE SEQUENCE [LARGE SCALE GENOMIC DNA]</scope>
    <source>
        <strain evidence="1 2">CLA-AA-H277</strain>
    </source>
</reference>
<evidence type="ECO:0000313" key="2">
    <source>
        <dbReference type="Proteomes" id="UP001197875"/>
    </source>
</evidence>
<name>A0AAE3J7J9_9FIRM</name>
<keyword evidence="2" id="KW-1185">Reference proteome</keyword>
<dbReference type="EMBL" id="JAJEPR010000032">
    <property type="protein sequence ID" value="MCC2190917.1"/>
    <property type="molecule type" value="Genomic_DNA"/>
</dbReference>
<proteinExistence type="predicted"/>
<protein>
    <submittedName>
        <fullName evidence="1">Uncharacterized protein</fullName>
    </submittedName>
</protein>
<organism evidence="1 2">
    <name type="scientific">Fusicatenibacter faecihominis</name>
    <dbReference type="NCBI Taxonomy" id="2881276"/>
    <lineage>
        <taxon>Bacteria</taxon>
        <taxon>Bacillati</taxon>
        <taxon>Bacillota</taxon>
        <taxon>Clostridia</taxon>
        <taxon>Lachnospirales</taxon>
        <taxon>Lachnospiraceae</taxon>
        <taxon>Fusicatenibacter</taxon>
    </lineage>
</organism>